<protein>
    <submittedName>
        <fullName evidence="1">Uncharacterized protein</fullName>
    </submittedName>
</protein>
<accession>A0A917R7K7</accession>
<proteinExistence type="predicted"/>
<comment type="caution">
    <text evidence="1">The sequence shown here is derived from an EMBL/GenBank/DDBJ whole genome shotgun (WGS) entry which is preliminary data.</text>
</comment>
<evidence type="ECO:0000313" key="2">
    <source>
        <dbReference type="Proteomes" id="UP000645217"/>
    </source>
</evidence>
<dbReference type="Proteomes" id="UP000645217">
    <property type="component" value="Unassembled WGS sequence"/>
</dbReference>
<dbReference type="SUPFAM" id="SSF52540">
    <property type="entry name" value="P-loop containing nucleoside triphosphate hydrolases"/>
    <property type="match status" value="1"/>
</dbReference>
<dbReference type="EMBL" id="BMNT01000022">
    <property type="protein sequence ID" value="GGK94173.1"/>
    <property type="molecule type" value="Genomic_DNA"/>
</dbReference>
<dbReference type="AlphaFoldDB" id="A0A917R7K7"/>
<evidence type="ECO:0000313" key="1">
    <source>
        <dbReference type="EMBL" id="GGK94173.1"/>
    </source>
</evidence>
<sequence length="301" mass="33796">MSEGPLRLEGPSTGPLSMFDQWEDHFELFAFIDGMHRAYERFAEFADPARLVAMGHLVLVGGPPGVGKSSFIARCARLLVREIGMARPMIFDFGQAAGYRESADFGDMSKKLLRGMVDVLESADWIHLEELETLRGLVGDPETAHHRFSIMLKEADAVAVVILPQQIPLEWVRRFHELARPRMIFFAECGPVDPDEENRRFGVIPLRRTTVLGLTAMRDRPRDVQEILKKRVKGMSAPEMKLVAEGVVVPFDAVAEAVIELEHLFTSCGEGEITPEKLAPYTRESVDRLLARLARTRRSDG</sequence>
<keyword evidence="2" id="KW-1185">Reference proteome</keyword>
<organism evidence="1 2">
    <name type="scientific">Sphaerisporangium melleum</name>
    <dbReference type="NCBI Taxonomy" id="321316"/>
    <lineage>
        <taxon>Bacteria</taxon>
        <taxon>Bacillati</taxon>
        <taxon>Actinomycetota</taxon>
        <taxon>Actinomycetes</taxon>
        <taxon>Streptosporangiales</taxon>
        <taxon>Streptosporangiaceae</taxon>
        <taxon>Sphaerisporangium</taxon>
    </lineage>
</organism>
<reference evidence="1" key="2">
    <citation type="submission" date="2020-09" db="EMBL/GenBank/DDBJ databases">
        <authorList>
            <person name="Sun Q."/>
            <person name="Ohkuma M."/>
        </authorList>
    </citation>
    <scope>NUCLEOTIDE SEQUENCE</scope>
    <source>
        <strain evidence="1">JCM 13064</strain>
    </source>
</reference>
<dbReference type="InterPro" id="IPR027417">
    <property type="entry name" value="P-loop_NTPase"/>
</dbReference>
<name>A0A917R7K7_9ACTN</name>
<reference evidence="1" key="1">
    <citation type="journal article" date="2014" name="Int. J. Syst. Evol. Microbiol.">
        <title>Complete genome sequence of Corynebacterium casei LMG S-19264T (=DSM 44701T), isolated from a smear-ripened cheese.</title>
        <authorList>
            <consortium name="US DOE Joint Genome Institute (JGI-PGF)"/>
            <person name="Walter F."/>
            <person name="Albersmeier A."/>
            <person name="Kalinowski J."/>
            <person name="Ruckert C."/>
        </authorList>
    </citation>
    <scope>NUCLEOTIDE SEQUENCE</scope>
    <source>
        <strain evidence="1">JCM 13064</strain>
    </source>
</reference>
<gene>
    <name evidence="1" type="ORF">GCM10007964_40760</name>
</gene>